<evidence type="ECO:0000313" key="10">
    <source>
        <dbReference type="EMBL" id="GFJ80840.1"/>
    </source>
</evidence>
<dbReference type="InterPro" id="IPR017871">
    <property type="entry name" value="ABC_transporter-like_CS"/>
</dbReference>
<keyword evidence="5 7" id="KW-1133">Transmembrane helix</keyword>
<dbReference type="GO" id="GO:0005524">
    <property type="term" value="F:ATP binding"/>
    <property type="evidence" value="ECO:0007669"/>
    <property type="project" value="UniProtKB-KW"/>
</dbReference>
<name>A0A6V8KBP0_9ACTN</name>
<feature type="transmembrane region" description="Helical" evidence="7">
    <location>
        <begin position="106"/>
        <end position="135"/>
    </location>
</feature>
<dbReference type="Pfam" id="PF00005">
    <property type="entry name" value="ABC_tran"/>
    <property type="match status" value="1"/>
</dbReference>
<feature type="domain" description="ABC transporter" evidence="8">
    <location>
        <begin position="299"/>
        <end position="545"/>
    </location>
</feature>
<protein>
    <submittedName>
        <fullName evidence="10">ABC transporter</fullName>
    </submittedName>
</protein>
<evidence type="ECO:0000256" key="1">
    <source>
        <dbReference type="ARBA" id="ARBA00004651"/>
    </source>
</evidence>
<dbReference type="Proteomes" id="UP000482800">
    <property type="component" value="Unassembled WGS sequence"/>
</dbReference>
<dbReference type="GO" id="GO:0034040">
    <property type="term" value="F:ATPase-coupled lipid transmembrane transporter activity"/>
    <property type="evidence" value="ECO:0007669"/>
    <property type="project" value="TreeGrafter"/>
</dbReference>
<feature type="transmembrane region" description="Helical" evidence="7">
    <location>
        <begin position="243"/>
        <end position="263"/>
    </location>
</feature>
<dbReference type="PROSITE" id="PS50929">
    <property type="entry name" value="ABC_TM1F"/>
    <property type="match status" value="1"/>
</dbReference>
<evidence type="ECO:0000259" key="8">
    <source>
        <dbReference type="PROSITE" id="PS50893"/>
    </source>
</evidence>
<dbReference type="Gene3D" id="1.20.1560.10">
    <property type="entry name" value="ABC transporter type 1, transmembrane domain"/>
    <property type="match status" value="1"/>
</dbReference>
<reference evidence="10 11" key="1">
    <citation type="submission" date="2020-03" db="EMBL/GenBank/DDBJ databases">
        <title>Whole genome shotgun sequence of Phytohabitans houttuyneae NBRC 108639.</title>
        <authorList>
            <person name="Komaki H."/>
            <person name="Tamura T."/>
        </authorList>
    </citation>
    <scope>NUCLEOTIDE SEQUENCE [LARGE SCALE GENOMIC DNA]</scope>
    <source>
        <strain evidence="10 11">NBRC 108639</strain>
    </source>
</reference>
<dbReference type="PANTHER" id="PTHR24221:SF654">
    <property type="entry name" value="ATP-BINDING CASSETTE SUB-FAMILY B MEMBER 6"/>
    <property type="match status" value="1"/>
</dbReference>
<evidence type="ECO:0000256" key="5">
    <source>
        <dbReference type="ARBA" id="ARBA00022989"/>
    </source>
</evidence>
<dbReference type="SUPFAM" id="SSF52540">
    <property type="entry name" value="P-loop containing nucleoside triphosphate hydrolases"/>
    <property type="match status" value="1"/>
</dbReference>
<dbReference type="Gene3D" id="3.40.50.300">
    <property type="entry name" value="P-loop containing nucleotide triphosphate hydrolases"/>
    <property type="match status" value="1"/>
</dbReference>
<keyword evidence="3" id="KW-0547">Nucleotide-binding</keyword>
<comment type="caution">
    <text evidence="10">The sequence shown here is derived from an EMBL/GenBank/DDBJ whole genome shotgun (WGS) entry which is preliminary data.</text>
</comment>
<organism evidence="10 11">
    <name type="scientific">Phytohabitans houttuyneae</name>
    <dbReference type="NCBI Taxonomy" id="1076126"/>
    <lineage>
        <taxon>Bacteria</taxon>
        <taxon>Bacillati</taxon>
        <taxon>Actinomycetota</taxon>
        <taxon>Actinomycetes</taxon>
        <taxon>Micromonosporales</taxon>
        <taxon>Micromonosporaceae</taxon>
    </lineage>
</organism>
<dbReference type="RefSeq" id="WP_173059184.1">
    <property type="nucleotide sequence ID" value="NZ_BLPF01000002.1"/>
</dbReference>
<feature type="domain" description="ABC transmembrane type-1" evidence="9">
    <location>
        <begin position="1"/>
        <end position="267"/>
    </location>
</feature>
<reference evidence="10 11" key="2">
    <citation type="submission" date="2020-03" db="EMBL/GenBank/DDBJ databases">
        <authorList>
            <person name="Ichikawa N."/>
            <person name="Kimura A."/>
            <person name="Kitahashi Y."/>
            <person name="Uohara A."/>
        </authorList>
    </citation>
    <scope>NUCLEOTIDE SEQUENCE [LARGE SCALE GENOMIC DNA]</scope>
    <source>
        <strain evidence="10 11">NBRC 108639</strain>
    </source>
</reference>
<feature type="transmembrane region" description="Helical" evidence="7">
    <location>
        <begin position="212"/>
        <end position="231"/>
    </location>
</feature>
<accession>A0A6V8KBP0</accession>
<proteinExistence type="predicted"/>
<dbReference type="GO" id="GO:0140359">
    <property type="term" value="F:ABC-type transporter activity"/>
    <property type="evidence" value="ECO:0007669"/>
    <property type="project" value="InterPro"/>
</dbReference>
<dbReference type="AlphaFoldDB" id="A0A6V8KBP0"/>
<keyword evidence="2 7" id="KW-0812">Transmembrane</keyword>
<evidence type="ECO:0000256" key="4">
    <source>
        <dbReference type="ARBA" id="ARBA00022840"/>
    </source>
</evidence>
<sequence>MKLLIDRLVAGPQGAAPILLLALGAALAGGAAVVIGELSMYVGARVQRAVTLHVQSGLSRRVNRLVGLRHFEDPSYQDRMRLAAQAADTTPNETAMFALEGLRQGIAVTGFVGTLIAIWPPIGLLLLAAAVPAYLGQRATAHRHAAAAQAMSPVQRRQYYYRSLMTERRAAKEVRLFGLGDFFHGRMMATLTRGTNVELAVQRRAALIQSGIAVLNAVVGGIGVGVVAWRAARGSATVGDVTLFVAAVAALQGALGGLLSSLGRVQAGVLLMRHYTAVMDGTDDLVDGTNPVPPLRHCVELRDVWFRYSPAGPWVLRGVNLTIPVGQSVGLVGLNGAGKTTLVKILCRLYAPERGVILWDGVDIATFEAAQLRRRISATFQDFVTYDMTVRENIGIGDLSKMDDADRVRRAATACGLSGAVDELPEGYETMVSLSFFGASENRGVMLSGGQLQRLAIARSVLRDGADLLILDEPSSGLDAMAEHHLHATLSARRAGGTSLLVSHRLGALRDADLLVVLSEGEVAERGTHDELMAAEGVYATLFSLQATSYQDDRVTQRVDDVVGLAHAGGIIRLDS</sequence>
<dbReference type="InterPro" id="IPR011527">
    <property type="entry name" value="ABC1_TM_dom"/>
</dbReference>
<dbReference type="PROSITE" id="PS00211">
    <property type="entry name" value="ABC_TRANSPORTER_1"/>
    <property type="match status" value="1"/>
</dbReference>
<dbReference type="InterPro" id="IPR036640">
    <property type="entry name" value="ABC1_TM_sf"/>
</dbReference>
<dbReference type="EMBL" id="BLPF01000002">
    <property type="protein sequence ID" value="GFJ80840.1"/>
    <property type="molecule type" value="Genomic_DNA"/>
</dbReference>
<keyword evidence="11" id="KW-1185">Reference proteome</keyword>
<keyword evidence="4" id="KW-0067">ATP-binding</keyword>
<evidence type="ECO:0000256" key="3">
    <source>
        <dbReference type="ARBA" id="ARBA00022741"/>
    </source>
</evidence>
<evidence type="ECO:0000256" key="2">
    <source>
        <dbReference type="ARBA" id="ARBA00022692"/>
    </source>
</evidence>
<dbReference type="SUPFAM" id="SSF90123">
    <property type="entry name" value="ABC transporter transmembrane region"/>
    <property type="match status" value="1"/>
</dbReference>
<dbReference type="InterPro" id="IPR003593">
    <property type="entry name" value="AAA+_ATPase"/>
</dbReference>
<dbReference type="InterPro" id="IPR027417">
    <property type="entry name" value="P-loop_NTPase"/>
</dbReference>
<dbReference type="GO" id="GO:0005886">
    <property type="term" value="C:plasma membrane"/>
    <property type="evidence" value="ECO:0007669"/>
    <property type="project" value="UniProtKB-SubCell"/>
</dbReference>
<evidence type="ECO:0000256" key="7">
    <source>
        <dbReference type="SAM" id="Phobius"/>
    </source>
</evidence>
<dbReference type="PROSITE" id="PS50893">
    <property type="entry name" value="ABC_TRANSPORTER_2"/>
    <property type="match status" value="1"/>
</dbReference>
<evidence type="ECO:0000256" key="6">
    <source>
        <dbReference type="ARBA" id="ARBA00023136"/>
    </source>
</evidence>
<evidence type="ECO:0000313" key="11">
    <source>
        <dbReference type="Proteomes" id="UP000482800"/>
    </source>
</evidence>
<dbReference type="GO" id="GO:0016887">
    <property type="term" value="F:ATP hydrolysis activity"/>
    <property type="evidence" value="ECO:0007669"/>
    <property type="project" value="InterPro"/>
</dbReference>
<dbReference type="PANTHER" id="PTHR24221">
    <property type="entry name" value="ATP-BINDING CASSETTE SUB-FAMILY B"/>
    <property type="match status" value="1"/>
</dbReference>
<dbReference type="InterPro" id="IPR003439">
    <property type="entry name" value="ABC_transporter-like_ATP-bd"/>
</dbReference>
<gene>
    <name evidence="10" type="ORF">Phou_050200</name>
</gene>
<keyword evidence="6 7" id="KW-0472">Membrane</keyword>
<dbReference type="SMART" id="SM00382">
    <property type="entry name" value="AAA"/>
    <property type="match status" value="1"/>
</dbReference>
<evidence type="ECO:0000259" key="9">
    <source>
        <dbReference type="PROSITE" id="PS50929"/>
    </source>
</evidence>
<dbReference type="InterPro" id="IPR039421">
    <property type="entry name" value="Type_1_exporter"/>
</dbReference>
<comment type="subcellular location">
    <subcellularLocation>
        <location evidence="1">Cell membrane</location>
        <topology evidence="1">Multi-pass membrane protein</topology>
    </subcellularLocation>
</comment>